<feature type="transmembrane region" description="Helical" evidence="1">
    <location>
        <begin position="73"/>
        <end position="98"/>
    </location>
</feature>
<gene>
    <name evidence="2" type="ORF">BI198_02500</name>
</gene>
<keyword evidence="1" id="KW-1133">Transmembrane helix</keyword>
<dbReference type="Proteomes" id="UP000242258">
    <property type="component" value="Unassembled WGS sequence"/>
</dbReference>
<accession>A0A1E7Q9X8</accession>
<keyword evidence="3" id="KW-1185">Reference proteome</keyword>
<protein>
    <recommendedName>
        <fullName evidence="4">TM2 domain-containing protein</fullName>
    </recommendedName>
</protein>
<dbReference type="AlphaFoldDB" id="A0A1E7Q9X8"/>
<keyword evidence="1" id="KW-0812">Transmembrane</keyword>
<dbReference type="EMBL" id="MKEK01000001">
    <property type="protein sequence ID" value="OEY70901.1"/>
    <property type="molecule type" value="Genomic_DNA"/>
</dbReference>
<evidence type="ECO:0000313" key="3">
    <source>
        <dbReference type="Proteomes" id="UP000242258"/>
    </source>
</evidence>
<proteinExistence type="predicted"/>
<feature type="transmembrane region" description="Helical" evidence="1">
    <location>
        <begin position="47"/>
        <end position="67"/>
    </location>
</feature>
<reference evidence="3" key="1">
    <citation type="submission" date="2016-09" db="EMBL/GenBank/DDBJ databases">
        <authorList>
            <person name="Wan X."/>
            <person name="Hou S."/>
        </authorList>
    </citation>
    <scope>NUCLEOTIDE SEQUENCE [LARGE SCALE GENOMIC DNA]</scope>
    <source>
        <strain evidence="3">KH87</strain>
    </source>
</reference>
<dbReference type="STRING" id="1628148.BI198_02500"/>
<organism evidence="2 3">
    <name type="scientific">Rheinheimera salexigens</name>
    <dbReference type="NCBI Taxonomy" id="1628148"/>
    <lineage>
        <taxon>Bacteria</taxon>
        <taxon>Pseudomonadati</taxon>
        <taxon>Pseudomonadota</taxon>
        <taxon>Gammaproteobacteria</taxon>
        <taxon>Chromatiales</taxon>
        <taxon>Chromatiaceae</taxon>
        <taxon>Rheinheimera</taxon>
    </lineage>
</organism>
<comment type="caution">
    <text evidence="2">The sequence shown here is derived from an EMBL/GenBank/DDBJ whole genome shotgun (WGS) entry which is preliminary data.</text>
</comment>
<keyword evidence="1" id="KW-0472">Membrane</keyword>
<evidence type="ECO:0008006" key="4">
    <source>
        <dbReference type="Google" id="ProtNLM"/>
    </source>
</evidence>
<evidence type="ECO:0000256" key="1">
    <source>
        <dbReference type="SAM" id="Phobius"/>
    </source>
</evidence>
<name>A0A1E7Q9X8_9GAMM</name>
<sequence length="132" mass="15182">MLTHRLKQSAVDAEEEQIRKQVTDLSDAARQQFYLVFKQQVKDPDTYAVLNWCFFAGAHHFYLGAWLRGLINLLVAVIGIAMLFSPFWLAGVVLLVLLSAAEFWALFRSQIIVQHYNNQLMQKILNQQSILS</sequence>
<evidence type="ECO:0000313" key="2">
    <source>
        <dbReference type="EMBL" id="OEY70901.1"/>
    </source>
</evidence>
<dbReference type="OrthoDB" id="5768428at2"/>